<dbReference type="EMBL" id="VCIW01000027">
    <property type="protein sequence ID" value="TLS48893.1"/>
    <property type="molecule type" value="Genomic_DNA"/>
</dbReference>
<dbReference type="Gene3D" id="2.70.70.10">
    <property type="entry name" value="Glucose Permease (Domain IIA)"/>
    <property type="match status" value="1"/>
</dbReference>
<comment type="caution">
    <text evidence="4">The sequence shown here is derived from an EMBL/GenBank/DDBJ whole genome shotgun (WGS) entry which is preliminary data.</text>
</comment>
<dbReference type="PROSITE" id="PS51109">
    <property type="entry name" value="G5"/>
    <property type="match status" value="1"/>
</dbReference>
<evidence type="ECO:0000313" key="4">
    <source>
        <dbReference type="EMBL" id="TLS48893.1"/>
    </source>
</evidence>
<dbReference type="Gene3D" id="3.10.350.10">
    <property type="entry name" value="LysM domain"/>
    <property type="match status" value="1"/>
</dbReference>
<evidence type="ECO:0000259" key="2">
    <source>
        <dbReference type="PROSITE" id="PS51109"/>
    </source>
</evidence>
<dbReference type="InterPro" id="IPR018392">
    <property type="entry name" value="LysM"/>
</dbReference>
<dbReference type="OrthoDB" id="9805799at2"/>
<dbReference type="Pfam" id="PF01476">
    <property type="entry name" value="LysM"/>
    <property type="match status" value="1"/>
</dbReference>
<dbReference type="SMART" id="SM01208">
    <property type="entry name" value="G5"/>
    <property type="match status" value="1"/>
</dbReference>
<reference evidence="4 5" key="1">
    <citation type="submission" date="2019-05" db="EMBL/GenBank/DDBJ databases">
        <authorList>
            <person name="Narsing Rao M.P."/>
            <person name="Li W.J."/>
        </authorList>
    </citation>
    <scope>NUCLEOTIDE SEQUENCE [LARGE SCALE GENOMIC DNA]</scope>
    <source>
        <strain evidence="4 5">SYSU_K30003</strain>
    </source>
</reference>
<sequence>MTQFRGRLPFDRASEKLKDALLNIKSKGLYTKLKIRSKDGVRDSKDWLYTYRIHLAGTVGAVALVASLAYAGNAYVNANMNDVYEVYVGDTLIGEVSSPDVVEQALAAELAEMEKLHPEVKWELEEEEVRIEKETIFKGEGEDPETTEALRSALEARAVGVEVIVNGEAVAIVKDEATANRILETVKATFASATPPEGLTVLSAAPVEERDDDIIAEGTPQLLSSRIVEPVDLLKREIQPNDVMDEQAVIDMLIQGDTKPTQYIVQEGDTPSGIAEKLGVPIELIYSKNQDHKDLIERDLIRPGDALDLTMLQPGVTIESIEKVTDTIAVQYETIYEEDASMRKGETKTVRDGKKGVKKVTYQLTKVNGLLMEEQVTDEVVVEEPLAAVVKRGTKVVLGEGTGKFSWPVASASVSSGYGRRWGRQHKGIDLTSSNKSILAADNGKVVYTGKTSDYGNHIIIDHKNGYETLYAHLSKISVKEGDIVEKGDKIGVMGNTGRSTGVHLHFEVIVNGVEKNPMSYLRKK</sequence>
<dbReference type="GO" id="GO:0004222">
    <property type="term" value="F:metalloendopeptidase activity"/>
    <property type="evidence" value="ECO:0007669"/>
    <property type="project" value="TreeGrafter"/>
</dbReference>
<keyword evidence="1" id="KW-0732">Signal</keyword>
<dbReference type="Gene3D" id="2.20.230.10">
    <property type="entry name" value="Resuscitation-promoting factor rpfb"/>
    <property type="match status" value="1"/>
</dbReference>
<protein>
    <submittedName>
        <fullName evidence="4">M23 family metallopeptidase</fullName>
    </submittedName>
</protein>
<feature type="domain" description="G5" evidence="2">
    <location>
        <begin position="316"/>
        <end position="396"/>
    </location>
</feature>
<accession>A0A5R9G824</accession>
<dbReference type="CDD" id="cd00118">
    <property type="entry name" value="LysM"/>
    <property type="match status" value="1"/>
</dbReference>
<dbReference type="Pfam" id="PF01551">
    <property type="entry name" value="Peptidase_M23"/>
    <property type="match status" value="1"/>
</dbReference>
<dbReference type="InterPro" id="IPR016047">
    <property type="entry name" value="M23ase_b-sheet_dom"/>
</dbReference>
<dbReference type="AlphaFoldDB" id="A0A5R9G824"/>
<dbReference type="InterPro" id="IPR011055">
    <property type="entry name" value="Dup_hybrid_motif"/>
</dbReference>
<dbReference type="SMART" id="SM00257">
    <property type="entry name" value="LysM"/>
    <property type="match status" value="1"/>
</dbReference>
<name>A0A5R9G824_9BACL</name>
<dbReference type="Proteomes" id="UP000309676">
    <property type="component" value="Unassembled WGS sequence"/>
</dbReference>
<dbReference type="SUPFAM" id="SSF51261">
    <property type="entry name" value="Duplicated hybrid motif"/>
    <property type="match status" value="1"/>
</dbReference>
<gene>
    <name evidence="4" type="ORF">FE782_28235</name>
</gene>
<dbReference type="PROSITE" id="PS51782">
    <property type="entry name" value="LYSM"/>
    <property type="match status" value="1"/>
</dbReference>
<dbReference type="PANTHER" id="PTHR21666">
    <property type="entry name" value="PEPTIDASE-RELATED"/>
    <property type="match status" value="1"/>
</dbReference>
<feature type="domain" description="LysM" evidence="3">
    <location>
        <begin position="261"/>
        <end position="309"/>
    </location>
</feature>
<dbReference type="RefSeq" id="WP_138197703.1">
    <property type="nucleotide sequence ID" value="NZ_VCIW01000027.1"/>
</dbReference>
<proteinExistence type="predicted"/>
<evidence type="ECO:0000259" key="3">
    <source>
        <dbReference type="PROSITE" id="PS51782"/>
    </source>
</evidence>
<dbReference type="Pfam" id="PF07501">
    <property type="entry name" value="G5"/>
    <property type="match status" value="1"/>
</dbReference>
<dbReference type="InterPro" id="IPR011098">
    <property type="entry name" value="G5_dom"/>
</dbReference>
<evidence type="ECO:0000256" key="1">
    <source>
        <dbReference type="ARBA" id="ARBA00022729"/>
    </source>
</evidence>
<dbReference type="PANTHER" id="PTHR21666:SF289">
    <property type="entry name" value="L-ALA--D-GLU ENDOPEPTIDASE"/>
    <property type="match status" value="1"/>
</dbReference>
<evidence type="ECO:0000313" key="5">
    <source>
        <dbReference type="Proteomes" id="UP000309676"/>
    </source>
</evidence>
<dbReference type="InterPro" id="IPR050570">
    <property type="entry name" value="Cell_wall_metabolism_enzyme"/>
</dbReference>
<dbReference type="CDD" id="cd12797">
    <property type="entry name" value="M23_peptidase"/>
    <property type="match status" value="1"/>
</dbReference>
<organism evidence="4 5">
    <name type="scientific">Paenibacillus antri</name>
    <dbReference type="NCBI Taxonomy" id="2582848"/>
    <lineage>
        <taxon>Bacteria</taxon>
        <taxon>Bacillati</taxon>
        <taxon>Bacillota</taxon>
        <taxon>Bacilli</taxon>
        <taxon>Bacillales</taxon>
        <taxon>Paenibacillaceae</taxon>
        <taxon>Paenibacillus</taxon>
    </lineage>
</organism>
<dbReference type="SUPFAM" id="SSF54106">
    <property type="entry name" value="LysM domain"/>
    <property type="match status" value="1"/>
</dbReference>
<dbReference type="InterPro" id="IPR036779">
    <property type="entry name" value="LysM_dom_sf"/>
</dbReference>
<keyword evidence="5" id="KW-1185">Reference proteome</keyword>